<dbReference type="NCBIfam" id="NF010588">
    <property type="entry name" value="PRK13981.1"/>
    <property type="match status" value="1"/>
</dbReference>
<organism evidence="9">
    <name type="scientific">hydrothermal vent metagenome</name>
    <dbReference type="NCBI Taxonomy" id="652676"/>
    <lineage>
        <taxon>unclassified sequences</taxon>
        <taxon>metagenomes</taxon>
        <taxon>ecological metagenomes</taxon>
    </lineage>
</organism>
<dbReference type="SUPFAM" id="SSF56317">
    <property type="entry name" value="Carbon-nitrogen hydrolase"/>
    <property type="match status" value="1"/>
</dbReference>
<keyword evidence="9" id="KW-0315">Glutamine amidotransferase</keyword>
<accession>A0A161JZP5</accession>
<keyword evidence="7" id="KW-0520">NAD</keyword>
<sequence length="540" mass="59398">MTQSLNIALAQCNFLVGDIPGNTTLICQQAAEAAVAGADLIVFSELALTGYPPEDLLLRPSLQRRIDTALEQIAAASSEIAIAIGYPWMDNDVLYNCAAVWYRGEELGRYAKQYLPNYQVFDEKRYFTEGIDSCVIPFRGHQLGLTVCEDVWFDGPVDDAVNAGATLILNLNASPFHMGKLEERVELMQRHATRCKVPLLYVNQVGGQDELVFDGSSFAISAEANCVLQMPSWQSALGYVQLQDQQLSAISASQLAREDDLASLYQALVLGVRDYVNKNRFPGVVLGLSGGIDSALTLAIAADALGPERVRAVMMPFTYTSDMSKTDASLQAEAMGVRYESISIEPMYREFMAGLSDNFAGLAVDTTEENLQSRCRGVLLMALSNKTGYMVLTTGNKSEMAVGYATLYGDMAGGYGALKDVYKTKVFALADYRNSISPIIPQRVIDRPPSAELAPDQKDEDSLPPYPVLDSILERYIEHDDSANSIIAAGYEREDVMRVIRLVDVTEYKRRQAPIGVRVTRRGFGRDRRYPVTNGWKAGV</sequence>
<dbReference type="PIRSF" id="PIRSF006630">
    <property type="entry name" value="NADS_GAT"/>
    <property type="match status" value="1"/>
</dbReference>
<dbReference type="InterPro" id="IPR003694">
    <property type="entry name" value="NAD_synthase"/>
</dbReference>
<dbReference type="InterPro" id="IPR003010">
    <property type="entry name" value="C-N_Hydrolase"/>
</dbReference>
<dbReference type="Pfam" id="PF02540">
    <property type="entry name" value="NAD_synthase"/>
    <property type="match status" value="1"/>
</dbReference>
<dbReference type="InterPro" id="IPR000132">
    <property type="entry name" value="Nitrilase/CN_hydratase_CS"/>
</dbReference>
<dbReference type="InterPro" id="IPR014445">
    <property type="entry name" value="Gln-dep_NAD_synthase"/>
</dbReference>
<evidence type="ECO:0000256" key="4">
    <source>
        <dbReference type="ARBA" id="ARBA00022598"/>
    </source>
</evidence>
<dbReference type="GO" id="GO:0005737">
    <property type="term" value="C:cytoplasm"/>
    <property type="evidence" value="ECO:0007669"/>
    <property type="project" value="InterPro"/>
</dbReference>
<dbReference type="PROSITE" id="PS50263">
    <property type="entry name" value="CN_HYDROLASE"/>
    <property type="match status" value="1"/>
</dbReference>
<dbReference type="UniPathway" id="UPA00253">
    <property type="reaction ID" value="UER00334"/>
</dbReference>
<dbReference type="InterPro" id="IPR022310">
    <property type="entry name" value="NAD/GMP_synthase"/>
</dbReference>
<dbReference type="GO" id="GO:0004359">
    <property type="term" value="F:glutaminase activity"/>
    <property type="evidence" value="ECO:0007669"/>
    <property type="project" value="InterPro"/>
</dbReference>
<feature type="domain" description="CN hydrolase" evidence="8">
    <location>
        <begin position="5"/>
        <end position="244"/>
    </location>
</feature>
<dbReference type="Gene3D" id="3.40.50.620">
    <property type="entry name" value="HUPs"/>
    <property type="match status" value="1"/>
</dbReference>
<proteinExistence type="inferred from homology"/>
<dbReference type="CDD" id="cd07570">
    <property type="entry name" value="GAT_Gln-NAD-synth"/>
    <property type="match status" value="1"/>
</dbReference>
<keyword evidence="6" id="KW-0067">ATP-binding</keyword>
<keyword evidence="5" id="KW-0547">Nucleotide-binding</keyword>
<dbReference type="EMBL" id="CZQC01000019">
    <property type="protein sequence ID" value="CUS40566.1"/>
    <property type="molecule type" value="Genomic_DNA"/>
</dbReference>
<evidence type="ECO:0000259" key="8">
    <source>
        <dbReference type="PROSITE" id="PS50263"/>
    </source>
</evidence>
<dbReference type="CDD" id="cd00553">
    <property type="entry name" value="NAD_synthase"/>
    <property type="match status" value="1"/>
</dbReference>
<dbReference type="InterPro" id="IPR014729">
    <property type="entry name" value="Rossmann-like_a/b/a_fold"/>
</dbReference>
<evidence type="ECO:0000256" key="5">
    <source>
        <dbReference type="ARBA" id="ARBA00022741"/>
    </source>
</evidence>
<evidence type="ECO:0000256" key="3">
    <source>
        <dbReference type="ARBA" id="ARBA00012743"/>
    </source>
</evidence>
<dbReference type="GO" id="GO:0005524">
    <property type="term" value="F:ATP binding"/>
    <property type="evidence" value="ECO:0007669"/>
    <property type="project" value="UniProtKB-KW"/>
</dbReference>
<comment type="pathway">
    <text evidence="1">Cofactor biosynthesis; NAD(+) biosynthesis; NAD(+) from deamido-NAD(+) (L-Gln route): step 1/1.</text>
</comment>
<dbReference type="FunFam" id="3.40.50.620:FF:000106">
    <property type="entry name" value="Glutamine-dependent NAD(+) synthetase"/>
    <property type="match status" value="1"/>
</dbReference>
<comment type="similarity">
    <text evidence="2">In the C-terminal section; belongs to the NAD synthetase family.</text>
</comment>
<dbReference type="AlphaFoldDB" id="A0A161JZP5"/>
<reference evidence="9" key="1">
    <citation type="submission" date="2015-10" db="EMBL/GenBank/DDBJ databases">
        <authorList>
            <person name="Gilbert D.G."/>
        </authorList>
    </citation>
    <scope>NUCLEOTIDE SEQUENCE</scope>
</reference>
<keyword evidence="9" id="KW-0808">Transferase</keyword>
<dbReference type="PROSITE" id="PS00920">
    <property type="entry name" value="NITRIL_CHT_1"/>
    <property type="match status" value="1"/>
</dbReference>
<dbReference type="GO" id="GO:0016740">
    <property type="term" value="F:transferase activity"/>
    <property type="evidence" value="ECO:0007669"/>
    <property type="project" value="UniProtKB-KW"/>
</dbReference>
<evidence type="ECO:0000256" key="1">
    <source>
        <dbReference type="ARBA" id="ARBA00005188"/>
    </source>
</evidence>
<dbReference type="NCBIfam" id="TIGR00552">
    <property type="entry name" value="nadE"/>
    <property type="match status" value="1"/>
</dbReference>
<evidence type="ECO:0000256" key="6">
    <source>
        <dbReference type="ARBA" id="ARBA00022840"/>
    </source>
</evidence>
<dbReference type="GO" id="GO:0009435">
    <property type="term" value="P:NAD+ biosynthetic process"/>
    <property type="evidence" value="ECO:0007669"/>
    <property type="project" value="UniProtKB-UniPathway"/>
</dbReference>
<name>A0A161JZP5_9ZZZZ</name>
<dbReference type="HAMAP" id="MF_02090">
    <property type="entry name" value="NadE_glutamine_dep"/>
    <property type="match status" value="1"/>
</dbReference>
<dbReference type="SUPFAM" id="SSF52402">
    <property type="entry name" value="Adenine nucleotide alpha hydrolases-like"/>
    <property type="match status" value="1"/>
</dbReference>
<evidence type="ECO:0000256" key="7">
    <source>
        <dbReference type="ARBA" id="ARBA00023027"/>
    </source>
</evidence>
<dbReference type="GO" id="GO:0003952">
    <property type="term" value="F:NAD+ synthase (glutamine-hydrolyzing) activity"/>
    <property type="evidence" value="ECO:0007669"/>
    <property type="project" value="UniProtKB-EC"/>
</dbReference>
<evidence type="ECO:0000256" key="2">
    <source>
        <dbReference type="ARBA" id="ARBA00007145"/>
    </source>
</evidence>
<evidence type="ECO:0000313" key="9">
    <source>
        <dbReference type="EMBL" id="CUS40566.1"/>
    </source>
</evidence>
<dbReference type="GO" id="GO:0000257">
    <property type="term" value="F:nitrilase activity"/>
    <property type="evidence" value="ECO:0007669"/>
    <property type="project" value="UniProtKB-ARBA"/>
</dbReference>
<keyword evidence="4 9" id="KW-0436">Ligase</keyword>
<dbReference type="Pfam" id="PF00795">
    <property type="entry name" value="CN_hydrolase"/>
    <property type="match status" value="1"/>
</dbReference>
<dbReference type="PANTHER" id="PTHR23090:SF9">
    <property type="entry name" value="GLUTAMINE-DEPENDENT NAD(+) SYNTHETASE"/>
    <property type="match status" value="1"/>
</dbReference>
<gene>
    <name evidence="9" type="ORF">MGWOODY_Tha1207</name>
</gene>
<dbReference type="PANTHER" id="PTHR23090">
    <property type="entry name" value="NH 3 /GLUTAMINE-DEPENDENT NAD + SYNTHETASE"/>
    <property type="match status" value="1"/>
</dbReference>
<dbReference type="EC" id="6.3.5.1" evidence="3"/>
<dbReference type="InterPro" id="IPR036526">
    <property type="entry name" value="C-N_Hydrolase_sf"/>
</dbReference>
<protein>
    <recommendedName>
        <fullName evidence="3">NAD(+) synthase (glutamine-hydrolyzing)</fullName>
        <ecNumber evidence="3">6.3.5.1</ecNumber>
    </recommendedName>
</protein>
<dbReference type="Gene3D" id="3.60.110.10">
    <property type="entry name" value="Carbon-nitrogen hydrolase"/>
    <property type="match status" value="1"/>
</dbReference>